<evidence type="ECO:0000256" key="11">
    <source>
        <dbReference type="SAM" id="SignalP"/>
    </source>
</evidence>
<reference evidence="13 14" key="1">
    <citation type="submission" date="2019-02" db="EMBL/GenBank/DDBJ databases">
        <title>Shewanella sp. D4-2 isolated from Dokdo Island.</title>
        <authorList>
            <person name="Baek K."/>
        </authorList>
    </citation>
    <scope>NUCLEOTIDE SEQUENCE [LARGE SCALE GENOMIC DNA]</scope>
    <source>
        <strain evidence="13 14">D4-2</strain>
    </source>
</reference>
<keyword evidence="14" id="KW-1185">Reference proteome</keyword>
<proteinExistence type="predicted"/>
<protein>
    <submittedName>
        <fullName evidence="13">Porin</fullName>
    </submittedName>
</protein>
<evidence type="ECO:0000256" key="7">
    <source>
        <dbReference type="ARBA" id="ARBA00023065"/>
    </source>
</evidence>
<dbReference type="Proteomes" id="UP000291106">
    <property type="component" value="Chromosome"/>
</dbReference>
<dbReference type="GO" id="GO:0009279">
    <property type="term" value="C:cell outer membrane"/>
    <property type="evidence" value="ECO:0007669"/>
    <property type="project" value="UniProtKB-SubCell"/>
</dbReference>
<keyword evidence="8" id="KW-0626">Porin</keyword>
<evidence type="ECO:0000256" key="3">
    <source>
        <dbReference type="ARBA" id="ARBA00022448"/>
    </source>
</evidence>
<evidence type="ECO:0000256" key="5">
    <source>
        <dbReference type="ARBA" id="ARBA00022692"/>
    </source>
</evidence>
<accession>A0A411PKY1</accession>
<comment type="subcellular location">
    <subcellularLocation>
        <location evidence="1">Cell outer membrane</location>
        <topology evidence="1">Multi-pass membrane protein</topology>
    </subcellularLocation>
</comment>
<evidence type="ECO:0000256" key="9">
    <source>
        <dbReference type="ARBA" id="ARBA00023136"/>
    </source>
</evidence>
<evidence type="ECO:0000259" key="12">
    <source>
        <dbReference type="Pfam" id="PF13609"/>
    </source>
</evidence>
<dbReference type="InterPro" id="IPR023614">
    <property type="entry name" value="Porin_dom_sf"/>
</dbReference>
<dbReference type="SUPFAM" id="SSF56935">
    <property type="entry name" value="Porins"/>
    <property type="match status" value="1"/>
</dbReference>
<dbReference type="RefSeq" id="WP_130602017.1">
    <property type="nucleotide sequence ID" value="NZ_CP036200.1"/>
</dbReference>
<dbReference type="GO" id="GO:0006811">
    <property type="term" value="P:monoatomic ion transport"/>
    <property type="evidence" value="ECO:0007669"/>
    <property type="project" value="UniProtKB-KW"/>
</dbReference>
<sequence>MNKSINRVAIAVIGALSAFSGAAMADSPQIYGRMEIAVTNSDNGFTTQNGKSGTILENNFSRLGVKGSEKISDGLEVLYRMEFQVNSAHLEGDSKVFKPRNTYVGLKSDAGTVLIGRNDTVMKTSKGTAEAFALTNAAYNRMIAGQDRKADGITYYSPKIADLITINATYLMDDNYAEYDDNGARTDVNEKQYAVSLVGGDKKLKKQPYYFAAAYNTIGGVDAYRGVAQYKIGQLKLGGLFQNTKSQTVETKEGNSYFFSAVYNLNGVNLKAEIGKDEAGFGKYFKNNTATTSTQYNNATDVDINSLVIGADYRIAKSTMIFGHYAQYDGEYRDTNTGNMIELKDDKIFTVGVRYDF</sequence>
<dbReference type="Gene3D" id="2.40.160.10">
    <property type="entry name" value="Porin"/>
    <property type="match status" value="1"/>
</dbReference>
<dbReference type="InterPro" id="IPR033900">
    <property type="entry name" value="Gram_neg_porin_domain"/>
</dbReference>
<evidence type="ECO:0000256" key="1">
    <source>
        <dbReference type="ARBA" id="ARBA00004571"/>
    </source>
</evidence>
<feature type="signal peptide" evidence="11">
    <location>
        <begin position="1"/>
        <end position="25"/>
    </location>
</feature>
<evidence type="ECO:0000256" key="10">
    <source>
        <dbReference type="ARBA" id="ARBA00023237"/>
    </source>
</evidence>
<dbReference type="PANTHER" id="PTHR34501">
    <property type="entry name" value="PROTEIN YDDL-RELATED"/>
    <property type="match status" value="1"/>
</dbReference>
<organism evidence="13 14">
    <name type="scientific">Shewanella maritima</name>
    <dbReference type="NCBI Taxonomy" id="2520507"/>
    <lineage>
        <taxon>Bacteria</taxon>
        <taxon>Pseudomonadati</taxon>
        <taxon>Pseudomonadota</taxon>
        <taxon>Gammaproteobacteria</taxon>
        <taxon>Alteromonadales</taxon>
        <taxon>Shewanellaceae</taxon>
        <taxon>Shewanella</taxon>
    </lineage>
</organism>
<feature type="chain" id="PRO_5019069281" evidence="11">
    <location>
        <begin position="26"/>
        <end position="357"/>
    </location>
</feature>
<evidence type="ECO:0000256" key="8">
    <source>
        <dbReference type="ARBA" id="ARBA00023114"/>
    </source>
</evidence>
<keyword evidence="5" id="KW-0812">Transmembrane</keyword>
<keyword evidence="6 11" id="KW-0732">Signal</keyword>
<evidence type="ECO:0000256" key="4">
    <source>
        <dbReference type="ARBA" id="ARBA00022452"/>
    </source>
</evidence>
<dbReference type="EMBL" id="CP036200">
    <property type="protein sequence ID" value="QBF84172.1"/>
    <property type="molecule type" value="Genomic_DNA"/>
</dbReference>
<evidence type="ECO:0000313" key="13">
    <source>
        <dbReference type="EMBL" id="QBF84172.1"/>
    </source>
</evidence>
<keyword evidence="7" id="KW-0406">Ion transport</keyword>
<dbReference type="GO" id="GO:0046930">
    <property type="term" value="C:pore complex"/>
    <property type="evidence" value="ECO:0007669"/>
    <property type="project" value="UniProtKB-KW"/>
</dbReference>
<gene>
    <name evidence="13" type="ORF">EXU30_16965</name>
</gene>
<name>A0A411PKY1_9GAMM</name>
<evidence type="ECO:0000313" key="14">
    <source>
        <dbReference type="Proteomes" id="UP000291106"/>
    </source>
</evidence>
<dbReference type="PANTHER" id="PTHR34501:SF9">
    <property type="entry name" value="MAJOR OUTER MEMBRANE PROTEIN P.IA"/>
    <property type="match status" value="1"/>
</dbReference>
<evidence type="ECO:0000256" key="6">
    <source>
        <dbReference type="ARBA" id="ARBA00022729"/>
    </source>
</evidence>
<feature type="domain" description="Porin" evidence="12">
    <location>
        <begin position="15"/>
        <end position="330"/>
    </location>
</feature>
<keyword evidence="10" id="KW-0998">Cell outer membrane</keyword>
<keyword evidence="9" id="KW-0472">Membrane</keyword>
<dbReference type="CDD" id="cd00342">
    <property type="entry name" value="gram_neg_porins"/>
    <property type="match status" value="1"/>
</dbReference>
<keyword evidence="4" id="KW-1134">Transmembrane beta strand</keyword>
<evidence type="ECO:0000256" key="2">
    <source>
        <dbReference type="ARBA" id="ARBA00011233"/>
    </source>
</evidence>
<keyword evidence="3" id="KW-0813">Transport</keyword>
<dbReference type="GO" id="GO:0015288">
    <property type="term" value="F:porin activity"/>
    <property type="evidence" value="ECO:0007669"/>
    <property type="project" value="UniProtKB-KW"/>
</dbReference>
<dbReference type="AlphaFoldDB" id="A0A411PKY1"/>
<dbReference type="KEGG" id="smai:EXU30_16965"/>
<dbReference type="InterPro" id="IPR050298">
    <property type="entry name" value="Gram-neg_bact_OMP"/>
</dbReference>
<dbReference type="OrthoDB" id="6251156at2"/>
<comment type="subunit">
    <text evidence="2">Homotrimer.</text>
</comment>
<dbReference type="Pfam" id="PF13609">
    <property type="entry name" value="Porin_4"/>
    <property type="match status" value="1"/>
</dbReference>